<reference evidence="6" key="1">
    <citation type="submission" date="2021-01" db="EMBL/GenBank/DDBJ databases">
        <authorList>
            <person name="Corre E."/>
            <person name="Pelletier E."/>
            <person name="Niang G."/>
            <person name="Scheremetjew M."/>
            <person name="Finn R."/>
            <person name="Kale V."/>
            <person name="Holt S."/>
            <person name="Cochrane G."/>
            <person name="Meng A."/>
            <person name="Brown T."/>
            <person name="Cohen L."/>
        </authorList>
    </citation>
    <scope>NUCLEOTIDE SEQUENCE</scope>
    <source>
        <strain evidence="5">CCMP441</strain>
        <strain evidence="6">CCMP644</strain>
    </source>
</reference>
<dbReference type="PROSITE" id="PS50297">
    <property type="entry name" value="ANK_REP_REGION"/>
    <property type="match status" value="2"/>
</dbReference>
<dbReference type="PANTHER" id="PTHR24198">
    <property type="entry name" value="ANKYRIN REPEAT AND PROTEIN KINASE DOMAIN-CONTAINING PROTEIN"/>
    <property type="match status" value="1"/>
</dbReference>
<protein>
    <submittedName>
        <fullName evidence="6">Uncharacterized protein</fullName>
    </submittedName>
</protein>
<dbReference type="AlphaFoldDB" id="A0A6U5BX00"/>
<feature type="repeat" description="ANK" evidence="3">
    <location>
        <begin position="71"/>
        <end position="103"/>
    </location>
</feature>
<feature type="repeat" description="ANK" evidence="3">
    <location>
        <begin position="113"/>
        <end position="145"/>
    </location>
</feature>
<dbReference type="SMART" id="SM00248">
    <property type="entry name" value="ANK"/>
    <property type="match status" value="2"/>
</dbReference>
<keyword evidence="4" id="KW-0732">Signal</keyword>
<evidence type="ECO:0000313" key="5">
    <source>
        <dbReference type="EMBL" id="CAD8738751.1"/>
    </source>
</evidence>
<evidence type="ECO:0000256" key="1">
    <source>
        <dbReference type="ARBA" id="ARBA00022737"/>
    </source>
</evidence>
<proteinExistence type="predicted"/>
<name>A0A6U5BX00_HEMAN</name>
<evidence type="ECO:0000256" key="2">
    <source>
        <dbReference type="ARBA" id="ARBA00023043"/>
    </source>
</evidence>
<dbReference type="PANTHER" id="PTHR24198:SF165">
    <property type="entry name" value="ANKYRIN REPEAT-CONTAINING PROTEIN-RELATED"/>
    <property type="match status" value="1"/>
</dbReference>
<dbReference type="Pfam" id="PF12796">
    <property type="entry name" value="Ank_2"/>
    <property type="match status" value="1"/>
</dbReference>
<keyword evidence="1" id="KW-0677">Repeat</keyword>
<gene>
    <name evidence="6" type="ORF">HAND00432_LOCUS32104</name>
    <name evidence="5" type="ORF">HAND1043_LOCUS5243</name>
</gene>
<dbReference type="PROSITE" id="PS50088">
    <property type="entry name" value="ANK_REPEAT"/>
    <property type="match status" value="2"/>
</dbReference>
<dbReference type="EMBL" id="HBFK01008731">
    <property type="protein sequence ID" value="CAD8738751.1"/>
    <property type="molecule type" value="Transcribed_RNA"/>
</dbReference>
<dbReference type="InterPro" id="IPR036770">
    <property type="entry name" value="Ankyrin_rpt-contain_sf"/>
</dbReference>
<evidence type="ECO:0000256" key="3">
    <source>
        <dbReference type="PROSITE-ProRule" id="PRU00023"/>
    </source>
</evidence>
<feature type="chain" id="PRO_5036192158" evidence="4">
    <location>
        <begin position="23"/>
        <end position="189"/>
    </location>
</feature>
<feature type="signal peptide" evidence="4">
    <location>
        <begin position="1"/>
        <end position="22"/>
    </location>
</feature>
<accession>A0A6U5BX00</accession>
<sequence>MSSPAFLLSLVLCISLVCPTVSFNKAAPRTPPTDPKDIKGHALLDATGIGNVEDVSKLLGEGVNPDYANEYGETACHLAAISSKPELLKMLIAHGANCDLATSGDYRGHEHKVHRTPLHWHVHGCQLEAVQILLDSGADVNFVNEVKETALDIVTNFESDKPDCVALLKLLKDRGAMTAADRTSSSHEL</sequence>
<dbReference type="EMBL" id="HBFX01053365">
    <property type="protein sequence ID" value="CAD8981094.1"/>
    <property type="molecule type" value="Transcribed_RNA"/>
</dbReference>
<evidence type="ECO:0000313" key="6">
    <source>
        <dbReference type="EMBL" id="CAD8981094.1"/>
    </source>
</evidence>
<organism evidence="6">
    <name type="scientific">Hemiselmis andersenii</name>
    <name type="common">Cryptophyte alga</name>
    <dbReference type="NCBI Taxonomy" id="464988"/>
    <lineage>
        <taxon>Eukaryota</taxon>
        <taxon>Cryptophyceae</taxon>
        <taxon>Cryptomonadales</taxon>
        <taxon>Hemiselmidaceae</taxon>
        <taxon>Hemiselmis</taxon>
    </lineage>
</organism>
<dbReference type="SUPFAM" id="SSF48403">
    <property type="entry name" value="Ankyrin repeat"/>
    <property type="match status" value="1"/>
</dbReference>
<dbReference type="InterPro" id="IPR002110">
    <property type="entry name" value="Ankyrin_rpt"/>
</dbReference>
<evidence type="ECO:0000256" key="4">
    <source>
        <dbReference type="SAM" id="SignalP"/>
    </source>
</evidence>
<dbReference type="Gene3D" id="1.25.40.20">
    <property type="entry name" value="Ankyrin repeat-containing domain"/>
    <property type="match status" value="1"/>
</dbReference>
<keyword evidence="2 3" id="KW-0040">ANK repeat</keyword>
<dbReference type="PRINTS" id="PR01415">
    <property type="entry name" value="ANKYRIN"/>
</dbReference>